<feature type="compositionally biased region" description="Low complexity" evidence="1">
    <location>
        <begin position="36"/>
        <end position="49"/>
    </location>
</feature>
<evidence type="ECO:0000313" key="3">
    <source>
        <dbReference type="EMBL" id="JAA60750.1"/>
    </source>
</evidence>
<dbReference type="AlphaFoldDB" id="L7M9N1"/>
<feature type="compositionally biased region" description="Basic and acidic residues" evidence="1">
    <location>
        <begin position="84"/>
        <end position="95"/>
    </location>
</feature>
<feature type="region of interest" description="Disordered" evidence="1">
    <location>
        <begin position="22"/>
        <end position="95"/>
    </location>
</feature>
<feature type="compositionally biased region" description="Low complexity" evidence="1">
    <location>
        <begin position="65"/>
        <end position="79"/>
    </location>
</feature>
<feature type="chain" id="PRO_5003981099" evidence="2">
    <location>
        <begin position="21"/>
        <end position="145"/>
    </location>
</feature>
<evidence type="ECO:0000256" key="1">
    <source>
        <dbReference type="SAM" id="MobiDB-lite"/>
    </source>
</evidence>
<keyword evidence="2" id="KW-0732">Signal</keyword>
<organism evidence="3">
    <name type="scientific">Rhipicephalus pulchellus</name>
    <name type="common">Yellow backed tick</name>
    <name type="synonym">Dermacentor pulchellus</name>
    <dbReference type="NCBI Taxonomy" id="72859"/>
    <lineage>
        <taxon>Eukaryota</taxon>
        <taxon>Metazoa</taxon>
        <taxon>Ecdysozoa</taxon>
        <taxon>Arthropoda</taxon>
        <taxon>Chelicerata</taxon>
        <taxon>Arachnida</taxon>
        <taxon>Acari</taxon>
        <taxon>Parasitiformes</taxon>
        <taxon>Ixodida</taxon>
        <taxon>Ixodoidea</taxon>
        <taxon>Ixodidae</taxon>
        <taxon>Rhipicephalinae</taxon>
        <taxon>Rhipicephalus</taxon>
        <taxon>Rhipicephalus</taxon>
    </lineage>
</organism>
<protein>
    <submittedName>
        <fullName evidence="3">Putative secreted peptide</fullName>
    </submittedName>
</protein>
<feature type="signal peptide" evidence="2">
    <location>
        <begin position="1"/>
        <end position="20"/>
    </location>
</feature>
<name>L7M9N1_RHIPC</name>
<reference evidence="3" key="2">
    <citation type="journal article" date="2015" name="J. Proteomics">
        <title>Sexual differences in the sialomes of the zebra tick, Rhipicephalus pulchellus.</title>
        <authorList>
            <person name="Tan A.W."/>
            <person name="Francischetti I.M."/>
            <person name="Slovak M."/>
            <person name="Kini R.M."/>
            <person name="Ribeiro J.M."/>
        </authorList>
    </citation>
    <scope>NUCLEOTIDE SEQUENCE</scope>
    <source>
        <tissue evidence="3">Salivary gland</tissue>
    </source>
</reference>
<accession>L7M9N1</accession>
<evidence type="ECO:0000256" key="2">
    <source>
        <dbReference type="SAM" id="SignalP"/>
    </source>
</evidence>
<proteinExistence type="evidence at transcript level"/>
<sequence>MKKISFVAIVVIAAVCLAVGAKEDRRNSTETSSDPTIVTTNETRTVNTTSAKEDSNSTETSSDPTIVTTNATRTVNTTSETEEKETARPKSRYRETNNTDECRRISCGPWWTECVSRCFCLGSGEEPFLCLSNETALYYHSSRYS</sequence>
<reference evidence="3" key="1">
    <citation type="submission" date="2012-11" db="EMBL/GenBank/DDBJ databases">
        <authorList>
            <person name="Lucero-Rivera Y.E."/>
            <person name="Tovar-Ramirez D."/>
        </authorList>
    </citation>
    <scope>NUCLEOTIDE SEQUENCE</scope>
    <source>
        <tissue evidence="3">Salivary gland</tissue>
    </source>
</reference>
<dbReference type="EMBL" id="GACK01004284">
    <property type="protein sequence ID" value="JAA60750.1"/>
    <property type="molecule type" value="mRNA"/>
</dbReference>